<dbReference type="Proteomes" id="UP000006729">
    <property type="component" value="Chromosome 15"/>
</dbReference>
<protein>
    <submittedName>
        <fullName evidence="2">Uncharacterized protein</fullName>
    </submittedName>
</protein>
<feature type="region of interest" description="Disordered" evidence="1">
    <location>
        <begin position="12"/>
        <end position="48"/>
    </location>
</feature>
<organism evidence="2 3">
    <name type="scientific">Populus trichocarpa</name>
    <name type="common">Western balsam poplar</name>
    <name type="synonym">Populus balsamifera subsp. trichocarpa</name>
    <dbReference type="NCBI Taxonomy" id="3694"/>
    <lineage>
        <taxon>Eukaryota</taxon>
        <taxon>Viridiplantae</taxon>
        <taxon>Streptophyta</taxon>
        <taxon>Embryophyta</taxon>
        <taxon>Tracheophyta</taxon>
        <taxon>Spermatophyta</taxon>
        <taxon>Magnoliopsida</taxon>
        <taxon>eudicotyledons</taxon>
        <taxon>Gunneridae</taxon>
        <taxon>Pentapetalae</taxon>
        <taxon>rosids</taxon>
        <taxon>fabids</taxon>
        <taxon>Malpighiales</taxon>
        <taxon>Salicaceae</taxon>
        <taxon>Saliceae</taxon>
        <taxon>Populus</taxon>
    </lineage>
</organism>
<evidence type="ECO:0000256" key="1">
    <source>
        <dbReference type="SAM" id="MobiDB-lite"/>
    </source>
</evidence>
<feature type="compositionally biased region" description="Polar residues" evidence="1">
    <location>
        <begin position="28"/>
        <end position="46"/>
    </location>
</feature>
<evidence type="ECO:0000313" key="2">
    <source>
        <dbReference type="EMBL" id="RQP00751.1"/>
    </source>
</evidence>
<evidence type="ECO:0000313" key="3">
    <source>
        <dbReference type="Proteomes" id="UP000006729"/>
    </source>
</evidence>
<keyword evidence="3" id="KW-1185">Reference proteome</keyword>
<sequence length="121" mass="12846">MLYRLKDIRNVGLPSSKLGSDVSPPSEHISSNGIQDRTAEKLSNASPVGICDRPIQSLSSIESLQCTFLGATAPAHHSEAACATLPPSFSALLSGSCTEAKQELPTLPIKHDFQMTVLSQL</sequence>
<reference evidence="2 3" key="1">
    <citation type="journal article" date="2006" name="Science">
        <title>The genome of black cottonwood, Populus trichocarpa (Torr. &amp; Gray).</title>
        <authorList>
            <person name="Tuskan G.A."/>
            <person name="Difazio S."/>
            <person name="Jansson S."/>
            <person name="Bohlmann J."/>
            <person name="Grigoriev I."/>
            <person name="Hellsten U."/>
            <person name="Putnam N."/>
            <person name="Ralph S."/>
            <person name="Rombauts S."/>
            <person name="Salamov A."/>
            <person name="Schein J."/>
            <person name="Sterck L."/>
            <person name="Aerts A."/>
            <person name="Bhalerao R.R."/>
            <person name="Bhalerao R.P."/>
            <person name="Blaudez D."/>
            <person name="Boerjan W."/>
            <person name="Brun A."/>
            <person name="Brunner A."/>
            <person name="Busov V."/>
            <person name="Campbell M."/>
            <person name="Carlson J."/>
            <person name="Chalot M."/>
            <person name="Chapman J."/>
            <person name="Chen G.L."/>
            <person name="Cooper D."/>
            <person name="Coutinho P.M."/>
            <person name="Couturier J."/>
            <person name="Covert S."/>
            <person name="Cronk Q."/>
            <person name="Cunningham R."/>
            <person name="Davis J."/>
            <person name="Degroeve S."/>
            <person name="Dejardin A."/>
            <person name="Depamphilis C."/>
            <person name="Detter J."/>
            <person name="Dirks B."/>
            <person name="Dubchak I."/>
            <person name="Duplessis S."/>
            <person name="Ehlting J."/>
            <person name="Ellis B."/>
            <person name="Gendler K."/>
            <person name="Goodstein D."/>
            <person name="Gribskov M."/>
            <person name="Grimwood J."/>
            <person name="Groover A."/>
            <person name="Gunter L."/>
            <person name="Hamberger B."/>
            <person name="Heinze B."/>
            <person name="Helariutta Y."/>
            <person name="Henrissat B."/>
            <person name="Holligan D."/>
            <person name="Holt R."/>
            <person name="Huang W."/>
            <person name="Islam-Faridi N."/>
            <person name="Jones S."/>
            <person name="Jones-Rhoades M."/>
            <person name="Jorgensen R."/>
            <person name="Joshi C."/>
            <person name="Kangasjarvi J."/>
            <person name="Karlsson J."/>
            <person name="Kelleher C."/>
            <person name="Kirkpatrick R."/>
            <person name="Kirst M."/>
            <person name="Kohler A."/>
            <person name="Kalluri U."/>
            <person name="Larimer F."/>
            <person name="Leebens-Mack J."/>
            <person name="Leple J.C."/>
            <person name="Locascio P."/>
            <person name="Lou Y."/>
            <person name="Lucas S."/>
            <person name="Martin F."/>
            <person name="Montanini B."/>
            <person name="Napoli C."/>
            <person name="Nelson D.R."/>
            <person name="Nelson C."/>
            <person name="Nieminen K."/>
            <person name="Nilsson O."/>
            <person name="Pereda V."/>
            <person name="Peter G."/>
            <person name="Philippe R."/>
            <person name="Pilate G."/>
            <person name="Poliakov A."/>
            <person name="Razumovskaya J."/>
            <person name="Richardson P."/>
            <person name="Rinaldi C."/>
            <person name="Ritland K."/>
            <person name="Rouze P."/>
            <person name="Ryaboy D."/>
            <person name="Schmutz J."/>
            <person name="Schrader J."/>
            <person name="Segerman B."/>
            <person name="Shin H."/>
            <person name="Siddiqui A."/>
            <person name="Sterky F."/>
            <person name="Terry A."/>
            <person name="Tsai C.J."/>
            <person name="Uberbacher E."/>
            <person name="Unneberg P."/>
            <person name="Vahala J."/>
            <person name="Wall K."/>
            <person name="Wessler S."/>
            <person name="Yang G."/>
            <person name="Yin T."/>
            <person name="Douglas C."/>
            <person name="Marra M."/>
            <person name="Sandberg G."/>
            <person name="Van de Peer Y."/>
            <person name="Rokhsar D."/>
        </authorList>
    </citation>
    <scope>NUCLEOTIDE SEQUENCE [LARGE SCALE GENOMIC DNA]</scope>
    <source>
        <strain evidence="3">cv. Nisqually</strain>
    </source>
</reference>
<proteinExistence type="predicted"/>
<dbReference type="AlphaFoldDB" id="A0A3N7G417"/>
<name>A0A3N7G417_POPTR</name>
<dbReference type="InParanoid" id="A0A3N7G417"/>
<dbReference type="EMBL" id="CM009304">
    <property type="protein sequence ID" value="RQP00751.1"/>
    <property type="molecule type" value="Genomic_DNA"/>
</dbReference>
<accession>A0A3N7G417</accession>
<gene>
    <name evidence="2" type="ORF">POPTR_015G082250</name>
</gene>